<evidence type="ECO:0000259" key="2">
    <source>
        <dbReference type="PROSITE" id="PS50097"/>
    </source>
</evidence>
<dbReference type="Pfam" id="PF00651">
    <property type="entry name" value="BTB"/>
    <property type="match status" value="1"/>
</dbReference>
<reference evidence="3" key="1">
    <citation type="submission" date="2020-04" db="EMBL/GenBank/DDBJ databases">
        <title>Genome Assembly and Annotation of Botryosphaeria dothidea sdau 11-99, a Latent Pathogen of Apple Fruit Ring Rot in China.</title>
        <authorList>
            <person name="Yu C."/>
            <person name="Diao Y."/>
            <person name="Lu Q."/>
            <person name="Zhao J."/>
            <person name="Cui S."/>
            <person name="Peng C."/>
            <person name="He B."/>
            <person name="Liu H."/>
        </authorList>
    </citation>
    <scope>NUCLEOTIDE SEQUENCE [LARGE SCALE GENOMIC DNA]</scope>
    <source>
        <strain evidence="3">Sdau11-99</strain>
    </source>
</reference>
<gene>
    <name evidence="3" type="ORF">GTA08_BOTSDO10838</name>
</gene>
<keyword evidence="4" id="KW-1185">Reference proteome</keyword>
<dbReference type="SUPFAM" id="SSF54695">
    <property type="entry name" value="POZ domain"/>
    <property type="match status" value="1"/>
</dbReference>
<feature type="compositionally biased region" description="Polar residues" evidence="1">
    <location>
        <begin position="220"/>
        <end position="233"/>
    </location>
</feature>
<dbReference type="PROSITE" id="PS50097">
    <property type="entry name" value="BTB"/>
    <property type="match status" value="1"/>
</dbReference>
<dbReference type="PANTHER" id="PTHR47843">
    <property type="entry name" value="BTB DOMAIN-CONTAINING PROTEIN-RELATED"/>
    <property type="match status" value="1"/>
</dbReference>
<feature type="domain" description="BTB" evidence="2">
    <location>
        <begin position="29"/>
        <end position="96"/>
    </location>
</feature>
<name>A0A8H4MWF3_9PEZI</name>
<evidence type="ECO:0000313" key="3">
    <source>
        <dbReference type="EMBL" id="KAF4301359.1"/>
    </source>
</evidence>
<organism evidence="3 4">
    <name type="scientific">Botryosphaeria dothidea</name>
    <dbReference type="NCBI Taxonomy" id="55169"/>
    <lineage>
        <taxon>Eukaryota</taxon>
        <taxon>Fungi</taxon>
        <taxon>Dikarya</taxon>
        <taxon>Ascomycota</taxon>
        <taxon>Pezizomycotina</taxon>
        <taxon>Dothideomycetes</taxon>
        <taxon>Dothideomycetes incertae sedis</taxon>
        <taxon>Botryosphaeriales</taxon>
        <taxon>Botryosphaeriaceae</taxon>
        <taxon>Botryosphaeria</taxon>
    </lineage>
</organism>
<comment type="caution">
    <text evidence="3">The sequence shown here is derived from an EMBL/GenBank/DDBJ whole genome shotgun (WGS) entry which is preliminary data.</text>
</comment>
<dbReference type="CDD" id="cd18186">
    <property type="entry name" value="BTB_POZ_ZBTB_KLHL-like"/>
    <property type="match status" value="1"/>
</dbReference>
<protein>
    <recommendedName>
        <fullName evidence="2">BTB domain-containing protein</fullName>
    </recommendedName>
</protein>
<proteinExistence type="predicted"/>
<dbReference type="AlphaFoldDB" id="A0A8H4MWF3"/>
<evidence type="ECO:0000313" key="4">
    <source>
        <dbReference type="Proteomes" id="UP000572817"/>
    </source>
</evidence>
<dbReference type="InterPro" id="IPR011333">
    <property type="entry name" value="SKP1/BTB/POZ_sf"/>
</dbReference>
<dbReference type="EMBL" id="WWBZ02000082">
    <property type="protein sequence ID" value="KAF4301359.1"/>
    <property type="molecule type" value="Genomic_DNA"/>
</dbReference>
<dbReference type="PANTHER" id="PTHR47843:SF5">
    <property type="entry name" value="BTB_POZ DOMAIN PROTEIN"/>
    <property type="match status" value="1"/>
</dbReference>
<sequence>MSYSPTNQTPHVGRHEDVTSYLWTSKDWADITVVCANDREIKAHRVVICVRYQFFDRCFKLGFVETETGRITLTEEFEVIESLLQFLYGVQVNLLQSLESTEHNEDTQSQNLECHLKKLVHLYSSSDKYAVEELQGQVANVFAARLVALKDPNTILNMTAAIYSQTPFFDIQLRNAVLTHVQQNLDSILSEEDTSSVLLGNTELNLDILRRIAPILQEQAQALRSSDSSQPTTPKKRKSPRIGSHVPGSYRDALGIRTR</sequence>
<evidence type="ECO:0000256" key="1">
    <source>
        <dbReference type="SAM" id="MobiDB-lite"/>
    </source>
</evidence>
<dbReference type="Gene3D" id="3.30.710.10">
    <property type="entry name" value="Potassium Channel Kv1.1, Chain A"/>
    <property type="match status" value="1"/>
</dbReference>
<accession>A0A8H4MWF3</accession>
<dbReference type="SMART" id="SM00225">
    <property type="entry name" value="BTB"/>
    <property type="match status" value="1"/>
</dbReference>
<dbReference type="OrthoDB" id="6359816at2759"/>
<dbReference type="Proteomes" id="UP000572817">
    <property type="component" value="Unassembled WGS sequence"/>
</dbReference>
<dbReference type="InterPro" id="IPR000210">
    <property type="entry name" value="BTB/POZ_dom"/>
</dbReference>
<feature type="region of interest" description="Disordered" evidence="1">
    <location>
        <begin position="220"/>
        <end position="259"/>
    </location>
</feature>